<keyword evidence="1" id="KW-0732">Signal</keyword>
<gene>
    <name evidence="2" type="ORF">DPCES_4855</name>
</gene>
<dbReference type="AlphaFoldDB" id="A0A098BA45"/>
<dbReference type="EMBL" id="LK996017">
    <property type="protein sequence ID" value="CDX04741.1"/>
    <property type="molecule type" value="Genomic_DNA"/>
</dbReference>
<dbReference type="PATRIC" id="fig|49338.4.peg.5220"/>
<name>A0A098BA45_DESHA</name>
<feature type="signal peptide" evidence="1">
    <location>
        <begin position="1"/>
        <end position="20"/>
    </location>
</feature>
<proteinExistence type="predicted"/>
<evidence type="ECO:0000313" key="2">
    <source>
        <dbReference type="EMBL" id="CDX04741.1"/>
    </source>
</evidence>
<organism evidence="2">
    <name type="scientific">Desulfitobacterium hafniense</name>
    <name type="common">Desulfitobacterium frappieri</name>
    <dbReference type="NCBI Taxonomy" id="49338"/>
    <lineage>
        <taxon>Bacteria</taxon>
        <taxon>Bacillati</taxon>
        <taxon>Bacillota</taxon>
        <taxon>Clostridia</taxon>
        <taxon>Eubacteriales</taxon>
        <taxon>Desulfitobacteriaceae</taxon>
        <taxon>Desulfitobacterium</taxon>
    </lineage>
</organism>
<sequence length="176" mass="18535">MKKVLSIVALALVVSTSIISGTLAMYTTDIDALAQGSTVAKEFILTEGGTDTFAENVKIAPSETMSWQFSVKNFEGAVVSETAMDLDIDVDVVAADGKKVIAPLVFTVENSKGDVVGTVNSLGKVELNDEFVLSAQGQEKVYTVSVNWPSDNNVDINYAGTGYGTAIQVSVTGTQK</sequence>
<dbReference type="RefSeq" id="WP_005808410.1">
    <property type="nucleotide sequence ID" value="NZ_CABKQQ010000010.1"/>
</dbReference>
<accession>A0A098BA45</accession>
<feature type="chain" id="PRO_5038441976" evidence="1">
    <location>
        <begin position="21"/>
        <end position="176"/>
    </location>
</feature>
<reference evidence="2" key="1">
    <citation type="submission" date="2014-07" db="EMBL/GenBank/DDBJ databases">
        <authorList>
            <person name="Hornung V.Bastian."/>
        </authorList>
    </citation>
    <scope>NUCLEOTIDE SEQUENCE</scope>
    <source>
        <strain evidence="2">PCE-S</strain>
    </source>
</reference>
<protein>
    <submittedName>
        <fullName evidence="2">Cellulose binding domain protein</fullName>
    </submittedName>
</protein>
<evidence type="ECO:0000256" key="1">
    <source>
        <dbReference type="SAM" id="SignalP"/>
    </source>
</evidence>